<dbReference type="AlphaFoldDB" id="A0A3P1SC19"/>
<evidence type="ECO:0000313" key="2">
    <source>
        <dbReference type="Proteomes" id="UP000280444"/>
    </source>
</evidence>
<keyword evidence="2" id="KW-1185">Reference proteome</keyword>
<protein>
    <recommendedName>
        <fullName evidence="3">PKD domain-containing protein</fullName>
    </recommendedName>
</protein>
<name>A0A3P1SC19_9ACTO</name>
<sequence>MFDHDVVVDFEATSFKYDFGDGTDPLVTTDPSEGFPVMTLNHVYLEPREQVSVVLETTWKARVVHPVTGESLTVPSALVTVEASAPLEVRKAKGYLTDTAEELMGR</sequence>
<comment type="caution">
    <text evidence="1">The sequence shown here is derived from an EMBL/GenBank/DDBJ whole genome shotgun (WGS) entry which is preliminary data.</text>
</comment>
<gene>
    <name evidence="1" type="ORF">EII11_08025</name>
</gene>
<evidence type="ECO:0000313" key="1">
    <source>
        <dbReference type="EMBL" id="RRC94823.1"/>
    </source>
</evidence>
<accession>A0A3P1SC19</accession>
<organism evidence="1 2">
    <name type="scientific">Schaalia canis</name>
    <dbReference type="NCBI Taxonomy" id="100469"/>
    <lineage>
        <taxon>Bacteria</taxon>
        <taxon>Bacillati</taxon>
        <taxon>Actinomycetota</taxon>
        <taxon>Actinomycetes</taxon>
        <taxon>Actinomycetales</taxon>
        <taxon>Actinomycetaceae</taxon>
        <taxon>Schaalia</taxon>
    </lineage>
</organism>
<evidence type="ECO:0008006" key="3">
    <source>
        <dbReference type="Google" id="ProtNLM"/>
    </source>
</evidence>
<reference evidence="1 2" key="1">
    <citation type="submission" date="2018-11" db="EMBL/GenBank/DDBJ databases">
        <title>Genomes From Bacteria Associated with the Canine Oral Cavity: a Test Case for Automated Genome-Based Taxonomic Assignment.</title>
        <authorList>
            <person name="Coil D.A."/>
            <person name="Jospin G."/>
            <person name="Darling A.E."/>
            <person name="Wallis C."/>
            <person name="Davis I.J."/>
            <person name="Harris S."/>
            <person name="Eisen J.A."/>
            <person name="Holcombe L.J."/>
            <person name="O'Flynn C."/>
        </authorList>
    </citation>
    <scope>NUCLEOTIDE SEQUENCE [LARGE SCALE GENOMIC DNA]</scope>
    <source>
        <strain evidence="1 2">OH770</strain>
    </source>
</reference>
<proteinExistence type="predicted"/>
<dbReference type="EMBL" id="RQZF01000009">
    <property type="protein sequence ID" value="RRC94823.1"/>
    <property type="molecule type" value="Genomic_DNA"/>
</dbReference>
<dbReference type="Proteomes" id="UP000280444">
    <property type="component" value="Unassembled WGS sequence"/>
</dbReference>